<dbReference type="AlphaFoldDB" id="A0A9J7BTI3"/>
<dbReference type="EMBL" id="CP093313">
    <property type="protein sequence ID" value="UWZ85905.1"/>
    <property type="molecule type" value="Genomic_DNA"/>
</dbReference>
<dbReference type="GO" id="GO:0005886">
    <property type="term" value="C:plasma membrane"/>
    <property type="evidence" value="ECO:0007669"/>
    <property type="project" value="UniProtKB-SubCell"/>
</dbReference>
<dbReference type="Pfam" id="PF12704">
    <property type="entry name" value="MacB_PCD"/>
    <property type="match status" value="2"/>
</dbReference>
<evidence type="ECO:0000256" key="5">
    <source>
        <dbReference type="ARBA" id="ARBA00023136"/>
    </source>
</evidence>
<evidence type="ECO:0000256" key="7">
    <source>
        <dbReference type="SAM" id="Phobius"/>
    </source>
</evidence>
<feature type="domain" description="ABC3 transporter permease C-terminal" evidence="8">
    <location>
        <begin position="768"/>
        <end position="878"/>
    </location>
</feature>
<feature type="domain" description="ABC3 transporter permease C-terminal" evidence="8">
    <location>
        <begin position="354"/>
        <end position="465"/>
    </location>
</feature>
<evidence type="ECO:0000256" key="3">
    <source>
        <dbReference type="ARBA" id="ARBA00022692"/>
    </source>
</evidence>
<evidence type="ECO:0000259" key="8">
    <source>
        <dbReference type="Pfam" id="PF02687"/>
    </source>
</evidence>
<dbReference type="NCBIfam" id="NF038403">
    <property type="entry name" value="perm_prefix_1"/>
    <property type="match status" value="1"/>
</dbReference>
<accession>A0A9J7BTI3</accession>
<keyword evidence="11" id="KW-1185">Reference proteome</keyword>
<dbReference type="InterPro" id="IPR017800">
    <property type="entry name" value="ADOP"/>
</dbReference>
<dbReference type="InterPro" id="IPR050250">
    <property type="entry name" value="Macrolide_Exporter_MacB"/>
</dbReference>
<feature type="transmembrane region" description="Helical" evidence="7">
    <location>
        <begin position="852"/>
        <end position="873"/>
    </location>
</feature>
<keyword evidence="4 7" id="KW-1133">Transmembrane helix</keyword>
<evidence type="ECO:0000313" key="11">
    <source>
        <dbReference type="Proteomes" id="UP001059380"/>
    </source>
</evidence>
<reference evidence="10" key="1">
    <citation type="submission" date="2021-04" db="EMBL/GenBank/DDBJ databases">
        <title>Phylogenetic analysis of Acidobacteriaceae.</title>
        <authorList>
            <person name="Qiu L."/>
            <person name="Zhang Q."/>
        </authorList>
    </citation>
    <scope>NUCLEOTIDE SEQUENCE</scope>
    <source>
        <strain evidence="10">DSM 25168</strain>
    </source>
</reference>
<dbReference type="PANTHER" id="PTHR30572">
    <property type="entry name" value="MEMBRANE COMPONENT OF TRANSPORTER-RELATED"/>
    <property type="match status" value="1"/>
</dbReference>
<gene>
    <name evidence="10" type="ORF">MOP44_08165</name>
</gene>
<dbReference type="GO" id="GO:0022857">
    <property type="term" value="F:transmembrane transporter activity"/>
    <property type="evidence" value="ECO:0007669"/>
    <property type="project" value="TreeGrafter"/>
</dbReference>
<sequence length="888" mass="95828">MSALRRITNLFRRSRLDGEIAEELRVHVEMRIEDDLVRGMTPEEARREALVRFGNPAVMRERVAAEDANLGLESMARDVRYAARQLRRSPGFALSAMLVLALGIGAVTAIFSAVNPILFEPLPYPHGSRIVTVWDTYKGDRVEATYGTYRELAARSRAFDQLAAFEPWQPVMTGEQTPERLEGQSVSAGFFEVLGIRPALGRDFQLSDDTFRAPRVVIVTDRFWRQRLSGDAGVIGRTVRLDDDVYSVIGVMPRDFEDVLAAGADVFTPLAYDPAKLADVTSNAWGHHMRIAGRLREGVGLDEVRRDLGQIAANPQAEYPRPRWASLQAGLIVDSLQADVVRNVKPALLAVLGAVALLLAIACVNVTSLLLARGAMRQGEFAMRTALGASRGRLIRQSITETLLLAIAGGALGVAIAAAGIRMLVALSPPGLPRVDAIALNGPALLFAFLLTAAVGLAAGVMPALQAPRAKVKTALHHEGRTSTRNRQTARRVLVVSEVALALMLLVGAGLLLRSMQRLLAVEPGFNADHLLTLQVQTAGHKFDEAAAAPGQGDAARRRFFEQALEQVRKVPGVTQAGFTSVLPLSGDPYWMTVYGSVFENEDARSGHNVYRYAVSPGYAETMRMPLLRGRLLDERDTAKAPFAALISESLAKKEFPHGDALGTRLHVGPTNYPWFTVVGVVGDVRQASLALTDTDAVYVPETQTWFADDTLSFVIRTRGDAAALAPLVRNAIWSVDKDQPVLRVATMNTLLERSVAERRFVLILFEAFSLVALVLAATGIYGILANSVAERTREIGVRAALGASRGNLLALVMRQGLVLVLAGVALGLAGSLAATRALTSLLFGVSHLDPLTYAGVLVVLLCVAAAACLVPARRAAMLDPMQALRSE</sequence>
<feature type="transmembrane region" description="Helical" evidence="7">
    <location>
        <begin position="92"/>
        <end position="114"/>
    </location>
</feature>
<dbReference type="InterPro" id="IPR003838">
    <property type="entry name" value="ABC3_permease_C"/>
</dbReference>
<proteinExistence type="inferred from homology"/>
<dbReference type="NCBIfam" id="TIGR03434">
    <property type="entry name" value="ADOP"/>
    <property type="match status" value="1"/>
</dbReference>
<dbReference type="PANTHER" id="PTHR30572:SF4">
    <property type="entry name" value="ABC TRANSPORTER PERMEASE YTRF"/>
    <property type="match status" value="1"/>
</dbReference>
<feature type="domain" description="MacB-like periplasmic core" evidence="9">
    <location>
        <begin position="499"/>
        <end position="719"/>
    </location>
</feature>
<dbReference type="InterPro" id="IPR047928">
    <property type="entry name" value="Perm_prefix_1"/>
</dbReference>
<name>A0A9J7BTI3_9BACT</name>
<dbReference type="Proteomes" id="UP001059380">
    <property type="component" value="Chromosome"/>
</dbReference>
<keyword evidence="5 7" id="KW-0472">Membrane</keyword>
<feature type="transmembrane region" description="Helical" evidence="7">
    <location>
        <begin position="493"/>
        <end position="513"/>
    </location>
</feature>
<comment type="subcellular location">
    <subcellularLocation>
        <location evidence="1">Cell membrane</location>
        <topology evidence="1">Multi-pass membrane protein</topology>
    </subcellularLocation>
</comment>
<evidence type="ECO:0000313" key="10">
    <source>
        <dbReference type="EMBL" id="UWZ85905.1"/>
    </source>
</evidence>
<evidence type="ECO:0000256" key="1">
    <source>
        <dbReference type="ARBA" id="ARBA00004651"/>
    </source>
</evidence>
<evidence type="ECO:0000256" key="6">
    <source>
        <dbReference type="ARBA" id="ARBA00038076"/>
    </source>
</evidence>
<feature type="transmembrane region" description="Helical" evidence="7">
    <location>
        <begin position="445"/>
        <end position="465"/>
    </location>
</feature>
<organism evidence="10 11">
    <name type="scientific">Occallatibacter riparius</name>
    <dbReference type="NCBI Taxonomy" id="1002689"/>
    <lineage>
        <taxon>Bacteria</taxon>
        <taxon>Pseudomonadati</taxon>
        <taxon>Acidobacteriota</taxon>
        <taxon>Terriglobia</taxon>
        <taxon>Terriglobales</taxon>
        <taxon>Acidobacteriaceae</taxon>
        <taxon>Occallatibacter</taxon>
    </lineage>
</organism>
<feature type="transmembrane region" description="Helical" evidence="7">
    <location>
        <begin position="761"/>
        <end position="785"/>
    </location>
</feature>
<feature type="domain" description="MacB-like periplasmic core" evidence="9">
    <location>
        <begin position="96"/>
        <end position="310"/>
    </location>
</feature>
<feature type="transmembrane region" description="Helical" evidence="7">
    <location>
        <begin position="403"/>
        <end position="425"/>
    </location>
</feature>
<keyword evidence="2" id="KW-1003">Cell membrane</keyword>
<dbReference type="RefSeq" id="WP_260795531.1">
    <property type="nucleotide sequence ID" value="NZ_CP093313.1"/>
</dbReference>
<evidence type="ECO:0000256" key="2">
    <source>
        <dbReference type="ARBA" id="ARBA00022475"/>
    </source>
</evidence>
<feature type="transmembrane region" description="Helical" evidence="7">
    <location>
        <begin position="347"/>
        <end position="372"/>
    </location>
</feature>
<dbReference type="Pfam" id="PF02687">
    <property type="entry name" value="FtsX"/>
    <property type="match status" value="2"/>
</dbReference>
<keyword evidence="3 7" id="KW-0812">Transmembrane</keyword>
<evidence type="ECO:0000259" key="9">
    <source>
        <dbReference type="Pfam" id="PF12704"/>
    </source>
</evidence>
<comment type="similarity">
    <text evidence="6">Belongs to the ABC-4 integral membrane protein family.</text>
</comment>
<evidence type="ECO:0000256" key="4">
    <source>
        <dbReference type="ARBA" id="ARBA00022989"/>
    </source>
</evidence>
<dbReference type="KEGG" id="orp:MOP44_08165"/>
<dbReference type="InterPro" id="IPR025857">
    <property type="entry name" value="MacB_PCD"/>
</dbReference>
<feature type="transmembrane region" description="Helical" evidence="7">
    <location>
        <begin position="818"/>
        <end position="840"/>
    </location>
</feature>
<protein>
    <submittedName>
        <fullName evidence="10">ABC transporter permease</fullName>
    </submittedName>
</protein>